<evidence type="ECO:0000313" key="3">
    <source>
        <dbReference type="Proteomes" id="UP000595332"/>
    </source>
</evidence>
<dbReference type="PANTHER" id="PTHR33608:SF12">
    <property type="entry name" value="DUF58 DOMAIN-CONTAINING PROTEIN"/>
    <property type="match status" value="1"/>
</dbReference>
<sequence length="318" mass="36190">MALTSDCIPHSNTQGIYVSLPELLLLKSQTKFSYPLINLMANQQQPGQMNTHRRGRGLMFEELRHYQPGDDIRLLDWKTTKRTGQPHIRVFTEEREKPTYIVLDQRSSLFFGSQRQMKSVLAAELFALVAWQTLKAGDRVGAFLCSESTGLYKPQRSERNLLSVLKKVEQLNHALSATNSVNGDSLNDAVNKLGRLACGAEDIWIISDLEGLSGLRSDYLNPLLQKNNLRMLMVTDPLEESMPACHRWSFSQAGQFIELNTHSRELRNKYAEQFLSAKQRIQSLILAPNTSFLELTTALTLREQVFTGMTPSERRFRS</sequence>
<organism evidence="2 3">
    <name type="scientific">Neptunomonas japonica JAMM 1380</name>
    <dbReference type="NCBI Taxonomy" id="1441457"/>
    <lineage>
        <taxon>Bacteria</taxon>
        <taxon>Pseudomonadati</taxon>
        <taxon>Pseudomonadota</taxon>
        <taxon>Gammaproteobacteria</taxon>
        <taxon>Oceanospirillales</taxon>
        <taxon>Oceanospirillaceae</taxon>
        <taxon>Neptunomonas</taxon>
    </lineage>
</organism>
<dbReference type="Pfam" id="PF01882">
    <property type="entry name" value="DUF58"/>
    <property type="match status" value="1"/>
</dbReference>
<proteinExistence type="predicted"/>
<gene>
    <name evidence="2" type="ORF">NEJAP_2554</name>
</gene>
<feature type="domain" description="DUF58" evidence="1">
    <location>
        <begin position="62"/>
        <end position="275"/>
    </location>
</feature>
<dbReference type="KEGG" id="njp:NEJAP_2554"/>
<dbReference type="InterPro" id="IPR002881">
    <property type="entry name" value="DUF58"/>
</dbReference>
<protein>
    <recommendedName>
        <fullName evidence="1">DUF58 domain-containing protein</fullName>
    </recommendedName>
</protein>
<dbReference type="AlphaFoldDB" id="A0A7R6PB12"/>
<dbReference type="RefSeq" id="WP_201347682.1">
    <property type="nucleotide sequence ID" value="NZ_AP014546.1"/>
</dbReference>
<dbReference type="Proteomes" id="UP000595332">
    <property type="component" value="Chromosome"/>
</dbReference>
<evidence type="ECO:0000259" key="1">
    <source>
        <dbReference type="Pfam" id="PF01882"/>
    </source>
</evidence>
<dbReference type="EMBL" id="AP014546">
    <property type="protein sequence ID" value="BBB30499.1"/>
    <property type="molecule type" value="Genomic_DNA"/>
</dbReference>
<evidence type="ECO:0000313" key="2">
    <source>
        <dbReference type="EMBL" id="BBB30499.1"/>
    </source>
</evidence>
<keyword evidence="3" id="KW-1185">Reference proteome</keyword>
<dbReference type="PANTHER" id="PTHR33608">
    <property type="entry name" value="BLL2464 PROTEIN"/>
    <property type="match status" value="1"/>
</dbReference>
<reference evidence="2 3" key="1">
    <citation type="journal article" date="2008" name="Int. J. Syst. Evol. Microbiol.">
        <title>Neptunomonas japonica sp. nov., an Osedax japonicus symbiont-like bacterium isolated from sediment adjacent to sperm whale carcasses off Kagoshima, Japan.</title>
        <authorList>
            <person name="Miyazaki M."/>
            <person name="Nogi Y."/>
            <person name="Fujiwara Y."/>
            <person name="Kawato M."/>
            <person name="Kubokawa K."/>
            <person name="Horikoshi K."/>
        </authorList>
    </citation>
    <scope>NUCLEOTIDE SEQUENCE [LARGE SCALE GENOMIC DNA]</scope>
    <source>
        <strain evidence="2 3">JAMM 1380</strain>
    </source>
</reference>
<name>A0A7R6PB12_9GAMM</name>
<accession>A0A7R6PB12</accession>